<reference evidence="3" key="2">
    <citation type="journal article" date="2013" name="PLoS Genet.">
        <title>Comparative genome structure, secondary metabolite, and effector coding capacity across Cochliobolus pathogens.</title>
        <authorList>
            <person name="Condon B.J."/>
            <person name="Leng Y."/>
            <person name="Wu D."/>
            <person name="Bushley K.E."/>
            <person name="Ohm R.A."/>
            <person name="Otillar R."/>
            <person name="Martin J."/>
            <person name="Schackwitz W."/>
            <person name="Grimwood J."/>
            <person name="MohdZainudin N."/>
            <person name="Xue C."/>
            <person name="Wang R."/>
            <person name="Manning V.A."/>
            <person name="Dhillon B."/>
            <person name="Tu Z.J."/>
            <person name="Steffenson B.J."/>
            <person name="Salamov A."/>
            <person name="Sun H."/>
            <person name="Lowry S."/>
            <person name="LaButti K."/>
            <person name="Han J."/>
            <person name="Copeland A."/>
            <person name="Lindquist E."/>
            <person name="Barry K."/>
            <person name="Schmutz J."/>
            <person name="Baker S.E."/>
            <person name="Ciuffetti L.M."/>
            <person name="Grigoriev I.V."/>
            <person name="Zhong S."/>
            <person name="Turgeon B.G."/>
        </authorList>
    </citation>
    <scope>NUCLEOTIDE SEQUENCE [LARGE SCALE GENOMIC DNA]</scope>
    <source>
        <strain evidence="3">C5 / ATCC 48332 / race O</strain>
    </source>
</reference>
<evidence type="ECO:0000313" key="2">
    <source>
        <dbReference type="EMBL" id="EMD97044.1"/>
    </source>
</evidence>
<feature type="region of interest" description="Disordered" evidence="1">
    <location>
        <begin position="85"/>
        <end position="121"/>
    </location>
</feature>
<sequence>PTNVPTTVAHSPSPSQDTDDDASRPSTLLSEVIQGAKSAVDDVLSWAEKKVGSLDSEKGGAGPYDSPATCMPSDLDAIASGILPAMPSKSQHNEGARAKRKVMNDTPLGEEPDKPKGQSSA</sequence>
<evidence type="ECO:0000313" key="3">
    <source>
        <dbReference type="Proteomes" id="UP000016936"/>
    </source>
</evidence>
<reference evidence="2 3" key="1">
    <citation type="journal article" date="2012" name="PLoS Pathog.">
        <title>Diverse lifestyles and strategies of plant pathogenesis encoded in the genomes of eighteen Dothideomycetes fungi.</title>
        <authorList>
            <person name="Ohm R.A."/>
            <person name="Feau N."/>
            <person name="Henrissat B."/>
            <person name="Schoch C.L."/>
            <person name="Horwitz B.A."/>
            <person name="Barry K.W."/>
            <person name="Condon B.J."/>
            <person name="Copeland A.C."/>
            <person name="Dhillon B."/>
            <person name="Glaser F."/>
            <person name="Hesse C.N."/>
            <person name="Kosti I."/>
            <person name="LaButti K."/>
            <person name="Lindquist E.A."/>
            <person name="Lucas S."/>
            <person name="Salamov A.A."/>
            <person name="Bradshaw R.E."/>
            <person name="Ciuffetti L."/>
            <person name="Hamelin R.C."/>
            <person name="Kema G.H.J."/>
            <person name="Lawrence C."/>
            <person name="Scott J.A."/>
            <person name="Spatafora J.W."/>
            <person name="Turgeon B.G."/>
            <person name="de Wit P.J.G.M."/>
            <person name="Zhong S."/>
            <person name="Goodwin S.B."/>
            <person name="Grigoriev I.V."/>
        </authorList>
    </citation>
    <scope>NUCLEOTIDE SEQUENCE [LARGE SCALE GENOMIC DNA]</scope>
    <source>
        <strain evidence="3">C5 / ATCC 48332 / race O</strain>
    </source>
</reference>
<dbReference type="HOGENOM" id="CLU_109897_0_0_1"/>
<feature type="non-terminal residue" evidence="2">
    <location>
        <position position="1"/>
    </location>
</feature>
<dbReference type="Proteomes" id="UP000016936">
    <property type="component" value="Unassembled WGS sequence"/>
</dbReference>
<feature type="region of interest" description="Disordered" evidence="1">
    <location>
        <begin position="1"/>
        <end position="25"/>
    </location>
</feature>
<dbReference type="eggNOG" id="ENOG502R1AQ">
    <property type="taxonomic scope" value="Eukaryota"/>
</dbReference>
<gene>
    <name evidence="2" type="ORF">COCHEDRAFT_72253</name>
</gene>
<name>M2UET0_COCH5</name>
<dbReference type="AlphaFoldDB" id="M2UET0"/>
<dbReference type="EMBL" id="KB445569">
    <property type="protein sequence ID" value="EMD97044.1"/>
    <property type="molecule type" value="Genomic_DNA"/>
</dbReference>
<protein>
    <submittedName>
        <fullName evidence="2">Uncharacterized protein</fullName>
    </submittedName>
</protein>
<evidence type="ECO:0000256" key="1">
    <source>
        <dbReference type="SAM" id="MobiDB-lite"/>
    </source>
</evidence>
<organism evidence="2 3">
    <name type="scientific">Cochliobolus heterostrophus (strain C5 / ATCC 48332 / race O)</name>
    <name type="common">Southern corn leaf blight fungus</name>
    <name type="synonym">Bipolaris maydis</name>
    <dbReference type="NCBI Taxonomy" id="701091"/>
    <lineage>
        <taxon>Eukaryota</taxon>
        <taxon>Fungi</taxon>
        <taxon>Dikarya</taxon>
        <taxon>Ascomycota</taxon>
        <taxon>Pezizomycotina</taxon>
        <taxon>Dothideomycetes</taxon>
        <taxon>Pleosporomycetidae</taxon>
        <taxon>Pleosporales</taxon>
        <taxon>Pleosporineae</taxon>
        <taxon>Pleosporaceae</taxon>
        <taxon>Bipolaris</taxon>
    </lineage>
</organism>
<keyword evidence="3" id="KW-1185">Reference proteome</keyword>
<proteinExistence type="predicted"/>
<dbReference type="OMA" id="KSQHDEN"/>
<dbReference type="OrthoDB" id="3797550at2759"/>
<accession>M2UET0</accession>
<feature type="compositionally biased region" description="Polar residues" evidence="1">
    <location>
        <begin position="1"/>
        <end position="16"/>
    </location>
</feature>
<feature type="compositionally biased region" description="Basic and acidic residues" evidence="1">
    <location>
        <begin position="111"/>
        <end position="121"/>
    </location>
</feature>